<reference evidence="3 4" key="1">
    <citation type="submission" date="2016-08" db="EMBL/GenBank/DDBJ databases">
        <title>Genome sequence of Clavibacter michiganensis subsp. michiganensis strain CASJ007.</title>
        <authorList>
            <person name="Thapa S.P."/>
            <person name="Coaker G."/>
        </authorList>
    </citation>
    <scope>NUCLEOTIDE SEQUENCE [LARGE SCALE GENOMIC DNA]</scope>
    <source>
        <strain evidence="3">CASJ007</strain>
    </source>
</reference>
<dbReference type="Proteomes" id="UP000195062">
    <property type="component" value="Unassembled WGS sequence"/>
</dbReference>
<keyword evidence="2" id="KW-0732">Signal</keyword>
<dbReference type="AlphaFoldDB" id="A0A251XG40"/>
<feature type="chain" id="PRO_5038698442" description="Secreted protein" evidence="2">
    <location>
        <begin position="28"/>
        <end position="65"/>
    </location>
</feature>
<dbReference type="EMBL" id="MDHH01000004">
    <property type="protein sequence ID" value="OUE01018.1"/>
    <property type="molecule type" value="Genomic_DNA"/>
</dbReference>
<sequence>MTRRRRPSPDTAAAPCMWCAASTAVGAVLQVTTMSEAASARRRSRPSTAGMPCGPANFCARPEGE</sequence>
<evidence type="ECO:0008006" key="5">
    <source>
        <dbReference type="Google" id="ProtNLM"/>
    </source>
</evidence>
<protein>
    <recommendedName>
        <fullName evidence="5">Secreted protein</fullName>
    </recommendedName>
</protein>
<name>A0A251XG40_CLAMM</name>
<gene>
    <name evidence="3" type="ORF">CMMCAS07_16380</name>
</gene>
<accession>A0A251XG40</accession>
<evidence type="ECO:0000256" key="2">
    <source>
        <dbReference type="SAM" id="SignalP"/>
    </source>
</evidence>
<evidence type="ECO:0000256" key="1">
    <source>
        <dbReference type="SAM" id="MobiDB-lite"/>
    </source>
</evidence>
<organism evidence="3 4">
    <name type="scientific">Clavibacter michiganensis subsp. michiganensis</name>
    <dbReference type="NCBI Taxonomy" id="33013"/>
    <lineage>
        <taxon>Bacteria</taxon>
        <taxon>Bacillati</taxon>
        <taxon>Actinomycetota</taxon>
        <taxon>Actinomycetes</taxon>
        <taxon>Micrococcales</taxon>
        <taxon>Microbacteriaceae</taxon>
        <taxon>Clavibacter</taxon>
    </lineage>
</organism>
<proteinExistence type="predicted"/>
<evidence type="ECO:0000313" key="4">
    <source>
        <dbReference type="Proteomes" id="UP000195062"/>
    </source>
</evidence>
<feature type="region of interest" description="Disordered" evidence="1">
    <location>
        <begin position="37"/>
        <end position="65"/>
    </location>
</feature>
<keyword evidence="4" id="KW-1185">Reference proteome</keyword>
<comment type="caution">
    <text evidence="3">The sequence shown here is derived from an EMBL/GenBank/DDBJ whole genome shotgun (WGS) entry which is preliminary data.</text>
</comment>
<feature type="signal peptide" evidence="2">
    <location>
        <begin position="1"/>
        <end position="27"/>
    </location>
</feature>
<evidence type="ECO:0000313" key="3">
    <source>
        <dbReference type="EMBL" id="OUE01018.1"/>
    </source>
</evidence>